<protein>
    <submittedName>
        <fullName evidence="1">Uncharacterized protein</fullName>
    </submittedName>
</protein>
<keyword evidence="2" id="KW-1185">Reference proteome</keyword>
<organism evidence="1 2">
    <name type="scientific">Candidatus Phytoplasma fabacearum</name>
    <dbReference type="NCBI Taxonomy" id="2982628"/>
    <lineage>
        <taxon>Bacteria</taxon>
        <taxon>Bacillati</taxon>
        <taxon>Mycoplasmatota</taxon>
        <taxon>Mollicutes</taxon>
        <taxon>Acholeplasmatales</taxon>
        <taxon>Acholeplasmataceae</taxon>
        <taxon>Candidatus Phytoplasma</taxon>
        <taxon>16SrII (Peanut WB group)</taxon>
    </lineage>
</organism>
<evidence type="ECO:0000313" key="2">
    <source>
        <dbReference type="Proteomes" id="UP001382955"/>
    </source>
</evidence>
<gene>
    <name evidence="1" type="ORF">OC725_02945</name>
</gene>
<dbReference type="EMBL" id="JAOSIK010000084">
    <property type="protein sequence ID" value="MEK0312201.1"/>
    <property type="molecule type" value="Genomic_DNA"/>
</dbReference>
<proteinExistence type="predicted"/>
<dbReference type="RefSeq" id="WP_304512693.1">
    <property type="nucleotide sequence ID" value="NZ_JAOSIK010000084.1"/>
</dbReference>
<reference evidence="1 2" key="1">
    <citation type="journal article" date="2023" name="Int. J. Syst. Evol. Microbiol.">
        <title>The observation of taxonomic boundaries for the 16SrII and 16SrXXV phytoplasmas using genome-based delimitation.</title>
        <authorList>
            <person name="Rodrigues Jardim B."/>
            <person name="Tran-Nguyen L.T.T."/>
            <person name="Gambley C."/>
            <person name="Al-Sadi A.M."/>
            <person name="Al-Subhi A.M."/>
            <person name="Foissac X."/>
            <person name="Salar P."/>
            <person name="Cai H."/>
            <person name="Yang J.Y."/>
            <person name="Davis R."/>
            <person name="Jones L."/>
            <person name="Rodoni B."/>
            <person name="Constable F.E."/>
        </authorList>
    </citation>
    <scope>NUCLEOTIDE SEQUENCE [LARGE SCALE GENOMIC DNA]</scope>
    <source>
        <strain evidence="1">BAWM-322</strain>
    </source>
</reference>
<dbReference type="Proteomes" id="UP001382955">
    <property type="component" value="Unassembled WGS sequence"/>
</dbReference>
<accession>A0ABU8ZTC4</accession>
<comment type="caution">
    <text evidence="1">The sequence shown here is derived from an EMBL/GenBank/DDBJ whole genome shotgun (WGS) entry which is preliminary data.</text>
</comment>
<evidence type="ECO:0000313" key="1">
    <source>
        <dbReference type="EMBL" id="MEK0312201.1"/>
    </source>
</evidence>
<sequence>MIIFTPAYFVKKHQDEQLKQKNSSYALFQQHFIEQQKNKKYAQFYQPIINK</sequence>
<name>A0ABU8ZTC4_9MOLU</name>